<dbReference type="AlphaFoldDB" id="A0A183J558"/>
<evidence type="ECO:0000313" key="2">
    <source>
        <dbReference type="Proteomes" id="UP000270296"/>
    </source>
</evidence>
<evidence type="ECO:0000313" key="1">
    <source>
        <dbReference type="EMBL" id="VDP36393.1"/>
    </source>
</evidence>
<gene>
    <name evidence="1" type="ORF">SBAD_LOCUS11005</name>
</gene>
<sequence>MTGSFFTVATQTSLRQSATNDESRNASSECSPRCRSLKQDKTTFHLFACLMLHFHRLPNTASFDYSRKLDAAAIVADRGKKLPTLQRSCVALRQGIGNTATLQCFAKTMPFSRHRSSSP</sequence>
<reference evidence="3" key="1">
    <citation type="submission" date="2016-06" db="UniProtKB">
        <authorList>
            <consortium name="WormBaseParasite"/>
        </authorList>
    </citation>
    <scope>IDENTIFICATION</scope>
</reference>
<accession>A0A183J558</accession>
<dbReference type="EMBL" id="UZAM01014914">
    <property type="protein sequence ID" value="VDP36393.1"/>
    <property type="molecule type" value="Genomic_DNA"/>
</dbReference>
<name>A0A183J558_9BILA</name>
<organism evidence="3">
    <name type="scientific">Soboliphyme baturini</name>
    <dbReference type="NCBI Taxonomy" id="241478"/>
    <lineage>
        <taxon>Eukaryota</taxon>
        <taxon>Metazoa</taxon>
        <taxon>Ecdysozoa</taxon>
        <taxon>Nematoda</taxon>
        <taxon>Enoplea</taxon>
        <taxon>Dorylaimia</taxon>
        <taxon>Dioctophymatida</taxon>
        <taxon>Dioctophymatoidea</taxon>
        <taxon>Soboliphymatidae</taxon>
        <taxon>Soboliphyme</taxon>
    </lineage>
</organism>
<keyword evidence="2" id="KW-1185">Reference proteome</keyword>
<dbReference type="Proteomes" id="UP000270296">
    <property type="component" value="Unassembled WGS sequence"/>
</dbReference>
<protein>
    <submittedName>
        <fullName evidence="3">Secreted protein</fullName>
    </submittedName>
</protein>
<evidence type="ECO:0000313" key="3">
    <source>
        <dbReference type="WBParaSite" id="SBAD_0001138201-mRNA-1"/>
    </source>
</evidence>
<reference evidence="1 2" key="2">
    <citation type="submission" date="2018-11" db="EMBL/GenBank/DDBJ databases">
        <authorList>
            <consortium name="Pathogen Informatics"/>
        </authorList>
    </citation>
    <scope>NUCLEOTIDE SEQUENCE [LARGE SCALE GENOMIC DNA]</scope>
</reference>
<proteinExistence type="predicted"/>
<dbReference type="WBParaSite" id="SBAD_0001138201-mRNA-1">
    <property type="protein sequence ID" value="SBAD_0001138201-mRNA-1"/>
    <property type="gene ID" value="SBAD_0001138201"/>
</dbReference>